<gene>
    <name evidence="1" type="ORF">Ctaglu_47300</name>
</gene>
<dbReference type="OrthoDB" id="2939938at2"/>
<organism evidence="1 2">
    <name type="scientific">Clostridium tagluense</name>
    <dbReference type="NCBI Taxonomy" id="360422"/>
    <lineage>
        <taxon>Bacteria</taxon>
        <taxon>Bacillati</taxon>
        <taxon>Bacillota</taxon>
        <taxon>Clostridia</taxon>
        <taxon>Eubacteriales</taxon>
        <taxon>Clostridiaceae</taxon>
        <taxon>Clostridium</taxon>
    </lineage>
</organism>
<evidence type="ECO:0000313" key="2">
    <source>
        <dbReference type="Proteomes" id="UP000287872"/>
    </source>
</evidence>
<reference evidence="1 2" key="1">
    <citation type="submission" date="2018-11" db="EMBL/GenBank/DDBJ databases">
        <title>Genome sequencing and assembly of Clostridium tagluense strain A121.</title>
        <authorList>
            <person name="Murakami T."/>
            <person name="Segawa T."/>
            <person name="Shcherbakova V.A."/>
            <person name="Mori H."/>
            <person name="Yoshimura Y."/>
        </authorList>
    </citation>
    <scope>NUCLEOTIDE SEQUENCE [LARGE SCALE GENOMIC DNA]</scope>
    <source>
        <strain evidence="1 2">A121</strain>
    </source>
</reference>
<comment type="caution">
    <text evidence="1">The sequence shown here is derived from an EMBL/GenBank/DDBJ whole genome shotgun (WGS) entry which is preliminary data.</text>
</comment>
<dbReference type="RefSeq" id="WP_125006357.1">
    <property type="nucleotide sequence ID" value="NZ_BHYK01000058.1"/>
</dbReference>
<protein>
    <submittedName>
        <fullName evidence="1">Uncharacterized protein</fullName>
    </submittedName>
</protein>
<name>A0A401UU91_9CLOT</name>
<dbReference type="EMBL" id="BHYK01000058">
    <property type="protein sequence ID" value="GCD13107.1"/>
    <property type="molecule type" value="Genomic_DNA"/>
</dbReference>
<dbReference type="AlphaFoldDB" id="A0A401UU91"/>
<proteinExistence type="predicted"/>
<dbReference type="Proteomes" id="UP000287872">
    <property type="component" value="Unassembled WGS sequence"/>
</dbReference>
<accession>A0A401UU91</accession>
<keyword evidence="2" id="KW-1185">Reference proteome</keyword>
<sequence length="579" mass="67236">MSKKKSRKIKKKNPTNIFINLKLNENNNKNTVEWEWIYIFDLIDNLPYLEIICSTLKSFLKFKDSLLVNYKKLVKKESNIDQFFIDNGLGIKLDINTLEEKFNLMVTGNKVIENKEFTTKDIHEFKKKLEITRGIYLRIRCCDKILPKEEVFLIYVLNLTIDGNHVRTIEWLEGKKTFLSLPDSEWYESGSIFPGGLGLGTIYLDEDALNESAVTSIDYCNSDMYETFRDFLKENLLVDSENYATNFNVIIEDVCEGKLLVKANLTGQTNENQGYEAKVPIETTDNYTKFRRCFDRDGFAYFIMTNNSVVNLEEFCFKIKNITFMGNKNAEEFQNWVDPIELDLGGQDAKKRILVSSSNLEVGIYKYFYISEINPKNLRKIVNELISYNIGHEIQIPVAEAIFHMEQDTIGVISKLVPPPVYKLEDIREVDIEDFSLLIDMVAFDIFICNKDRHSDNICFFLSNNKYNPMFIDHTRALGGVEESDIMRLREESIQLCLHFVGLGLIANQVTNLNIFSNIVKRIKILNIENVVSKAIPSQLKNLLISNNVYKDNFDEYIIELLKWRQDNLEVILKKSLTL</sequence>
<evidence type="ECO:0000313" key="1">
    <source>
        <dbReference type="EMBL" id="GCD13107.1"/>
    </source>
</evidence>